<gene>
    <name evidence="3" type="ORF">ATY40_BA7501456</name>
</gene>
<dbReference type="SUPFAM" id="SSF47592">
    <property type="entry name" value="SWIB/MDM2 domain"/>
    <property type="match status" value="2"/>
</dbReference>
<feature type="region of interest" description="Disordered" evidence="1">
    <location>
        <begin position="274"/>
        <end position="320"/>
    </location>
</feature>
<accession>A0A1B2J9G9</accession>
<keyword evidence="4" id="KW-1185">Reference proteome</keyword>
<feature type="domain" description="DM2" evidence="2">
    <location>
        <begin position="108"/>
        <end position="174"/>
    </location>
</feature>
<reference evidence="3 4" key="1">
    <citation type="submission" date="2016-02" db="EMBL/GenBank/DDBJ databases">
        <title>Comparative genomic and transcriptomic foundation for Pichia pastoris.</title>
        <authorList>
            <person name="Love K.R."/>
            <person name="Shah K.A."/>
            <person name="Whittaker C.A."/>
            <person name="Wu J."/>
            <person name="Bartlett M.C."/>
            <person name="Ma D."/>
            <person name="Leeson R.L."/>
            <person name="Priest M."/>
            <person name="Young S.K."/>
            <person name="Love J.C."/>
        </authorList>
    </citation>
    <scope>NUCLEOTIDE SEQUENCE [LARGE SCALE GENOMIC DNA]</scope>
    <source>
        <strain evidence="3 4">ATCC 28485</strain>
    </source>
</reference>
<evidence type="ECO:0000313" key="4">
    <source>
        <dbReference type="Proteomes" id="UP000094565"/>
    </source>
</evidence>
<organism evidence="3 4">
    <name type="scientific">Komagataella pastoris</name>
    <name type="common">Yeast</name>
    <name type="synonym">Pichia pastoris</name>
    <dbReference type="NCBI Taxonomy" id="4922"/>
    <lineage>
        <taxon>Eukaryota</taxon>
        <taxon>Fungi</taxon>
        <taxon>Dikarya</taxon>
        <taxon>Ascomycota</taxon>
        <taxon>Saccharomycotina</taxon>
        <taxon>Pichiomycetes</taxon>
        <taxon>Pichiales</taxon>
        <taxon>Pichiaceae</taxon>
        <taxon>Komagataella</taxon>
    </lineage>
</organism>
<evidence type="ECO:0000256" key="1">
    <source>
        <dbReference type="SAM" id="MobiDB-lite"/>
    </source>
</evidence>
<dbReference type="EMBL" id="CP014584">
    <property type="protein sequence ID" value="ANZ74428.1"/>
    <property type="molecule type" value="Genomic_DNA"/>
</dbReference>
<dbReference type="Pfam" id="PF02201">
    <property type="entry name" value="SWIB"/>
    <property type="match status" value="1"/>
</dbReference>
<name>A0A1B2J9G9_PICPA</name>
<proteinExistence type="predicted"/>
<dbReference type="AlphaFoldDB" id="A0A1B2J9G9"/>
<feature type="compositionally biased region" description="Low complexity" evidence="1">
    <location>
        <begin position="280"/>
        <end position="314"/>
    </location>
</feature>
<evidence type="ECO:0000313" key="3">
    <source>
        <dbReference type="EMBL" id="ANZ74428.1"/>
    </source>
</evidence>
<dbReference type="InterPro" id="IPR003121">
    <property type="entry name" value="SWIB_MDM2_domain"/>
</dbReference>
<protein>
    <submittedName>
        <fullName evidence="3">BA75_01456T0</fullName>
    </submittedName>
</protein>
<dbReference type="OrthoDB" id="10305911at2759"/>
<sequence length="320" mass="36374">MLQYKVVIDSMIQCCDLDSVSVNDIASRTQELFGRRFGKQERKKLESLIESRFLYFLQRDHLRTPKDAQIEKENLSLALKVNFQPVTNDPEFQPTRISKKKKPVGLRLVGKLARFFNTEFLSAEAAVERIKNYAKFHEIFDYQRNEIYCDEPLKKLLESDRVSVDEVGQIVSKYTQPLSKDEILDVQTQRSTDQLIPRYKQIPPLLVDVLGKGPLLLLDIHQKIRSYVVKKGLLDGNYVVPDELLSQVVGQNKISYPSFRRNIVKWIHENGQLTAPNHASTSTEETSSANESDSSDSDGGNSNVDDSSGNSTSDSELDSE</sequence>
<dbReference type="Proteomes" id="UP000094565">
    <property type="component" value="Chromosome 1"/>
</dbReference>
<dbReference type="InterPro" id="IPR036885">
    <property type="entry name" value="SWIB_MDM2_dom_sf"/>
</dbReference>
<dbReference type="Gene3D" id="1.10.245.10">
    <property type="entry name" value="SWIB/MDM2 domain"/>
    <property type="match status" value="1"/>
</dbReference>
<evidence type="ECO:0000259" key="2">
    <source>
        <dbReference type="Pfam" id="PF02201"/>
    </source>
</evidence>